<reference evidence="2 3" key="1">
    <citation type="submission" date="2023-07" db="EMBL/GenBank/DDBJ databases">
        <title>Sequencing the genomes of 1000 actinobacteria strains.</title>
        <authorList>
            <person name="Klenk H.-P."/>
        </authorList>
    </citation>
    <scope>NUCLEOTIDE SEQUENCE [LARGE SCALE GENOMIC DNA]</scope>
    <source>
        <strain evidence="2 3">DSM 44388</strain>
    </source>
</reference>
<name>A0ABT9PD30_9ACTN</name>
<gene>
    <name evidence="2" type="ORF">J2S57_005629</name>
</gene>
<accession>A0ABT9PD30</accession>
<dbReference type="Proteomes" id="UP001235712">
    <property type="component" value="Unassembled WGS sequence"/>
</dbReference>
<comment type="caution">
    <text evidence="2">The sequence shown here is derived from an EMBL/GenBank/DDBJ whole genome shotgun (WGS) entry which is preliminary data.</text>
</comment>
<sequence length="205" mass="22159">MPLPVLESALKTWLRDQLPLPDDSGDVSFDAPEGTWGTSVTRPTVNLFLFDIARAATQPVAVGPYRDAAGVIVREKPAQPLAFSYLLSTWGGGTREEHQLLGDAVKAVLRTPTLQAGLDGEIVGPVHISLAEPEKVRSRDLWAGLGGRLRPSLVLVVTTAVTLDRPERVAPPVQRVGVSVAPETAEPTRRFVWFGGNRQRVRSGD</sequence>
<organism evidence="2 3">
    <name type="scientific">Kineosporia succinea</name>
    <dbReference type="NCBI Taxonomy" id="84632"/>
    <lineage>
        <taxon>Bacteria</taxon>
        <taxon>Bacillati</taxon>
        <taxon>Actinomycetota</taxon>
        <taxon>Actinomycetes</taxon>
        <taxon>Kineosporiales</taxon>
        <taxon>Kineosporiaceae</taxon>
        <taxon>Kineosporia</taxon>
    </lineage>
</organism>
<dbReference type="InterPro" id="IPR025351">
    <property type="entry name" value="Pvc16_N"/>
</dbReference>
<keyword evidence="3" id="KW-1185">Reference proteome</keyword>
<dbReference type="EMBL" id="JAUSQZ010000001">
    <property type="protein sequence ID" value="MDP9829880.1"/>
    <property type="molecule type" value="Genomic_DNA"/>
</dbReference>
<protein>
    <recommendedName>
        <fullName evidence="1">Pvc16 N-terminal domain-containing protein</fullName>
    </recommendedName>
</protein>
<dbReference type="RefSeq" id="WP_307248522.1">
    <property type="nucleotide sequence ID" value="NZ_JAUSQZ010000001.1"/>
</dbReference>
<proteinExistence type="predicted"/>
<evidence type="ECO:0000313" key="3">
    <source>
        <dbReference type="Proteomes" id="UP001235712"/>
    </source>
</evidence>
<feature type="domain" description="Pvc16 N-terminal" evidence="1">
    <location>
        <begin position="8"/>
        <end position="174"/>
    </location>
</feature>
<evidence type="ECO:0000259" key="1">
    <source>
        <dbReference type="Pfam" id="PF14065"/>
    </source>
</evidence>
<dbReference type="Pfam" id="PF14065">
    <property type="entry name" value="Pvc16_N"/>
    <property type="match status" value="1"/>
</dbReference>
<evidence type="ECO:0000313" key="2">
    <source>
        <dbReference type="EMBL" id="MDP9829880.1"/>
    </source>
</evidence>